<dbReference type="InterPro" id="IPR000010">
    <property type="entry name" value="Cystatin_dom"/>
</dbReference>
<evidence type="ECO:0000313" key="5">
    <source>
        <dbReference type="EMBL" id="KAE9461609.1"/>
    </source>
</evidence>
<organism evidence="5 6">
    <name type="scientific">Rhododendron williamsianum</name>
    <dbReference type="NCBI Taxonomy" id="262921"/>
    <lineage>
        <taxon>Eukaryota</taxon>
        <taxon>Viridiplantae</taxon>
        <taxon>Streptophyta</taxon>
        <taxon>Embryophyta</taxon>
        <taxon>Tracheophyta</taxon>
        <taxon>Spermatophyta</taxon>
        <taxon>Magnoliopsida</taxon>
        <taxon>eudicotyledons</taxon>
        <taxon>Gunneridae</taxon>
        <taxon>Pentapetalae</taxon>
        <taxon>asterids</taxon>
        <taxon>Ericales</taxon>
        <taxon>Ericaceae</taxon>
        <taxon>Ericoideae</taxon>
        <taxon>Rhodoreae</taxon>
        <taxon>Rhododendron</taxon>
    </lineage>
</organism>
<reference evidence="5 6" key="1">
    <citation type="journal article" date="2019" name="Genome Biol. Evol.">
        <title>The Rhododendron genome and chromosomal organization provide insight into shared whole-genome duplications across the heath family (Ericaceae).</title>
        <authorList>
            <person name="Soza V.L."/>
            <person name="Lindsley D."/>
            <person name="Waalkes A."/>
            <person name="Ramage E."/>
            <person name="Patwardhan R.P."/>
            <person name="Burton J.N."/>
            <person name="Adey A."/>
            <person name="Kumar A."/>
            <person name="Qiu R."/>
            <person name="Shendure J."/>
            <person name="Hall B."/>
        </authorList>
    </citation>
    <scope>NUCLEOTIDE SEQUENCE [LARGE SCALE GENOMIC DNA]</scope>
    <source>
        <strain evidence="5">RSF 1966-606</strain>
    </source>
</reference>
<dbReference type="PANTHER" id="PTHR47364">
    <property type="entry name" value="CYSTEINE PROTEINASE INHIBITOR 5"/>
    <property type="match status" value="1"/>
</dbReference>
<dbReference type="OrthoDB" id="2016588at2759"/>
<dbReference type="PANTHER" id="PTHR47364:SF2">
    <property type="entry name" value="CYSTEINE PROTEINASE INHIBITOR 5"/>
    <property type="match status" value="1"/>
</dbReference>
<protein>
    <recommendedName>
        <fullName evidence="4">Cystatin domain-containing protein</fullName>
    </recommendedName>
</protein>
<dbReference type="GO" id="GO:0004869">
    <property type="term" value="F:cysteine-type endopeptidase inhibitor activity"/>
    <property type="evidence" value="ECO:0007669"/>
    <property type="project" value="UniProtKB-KW"/>
</dbReference>
<dbReference type="Gene3D" id="3.10.450.10">
    <property type="match status" value="1"/>
</dbReference>
<evidence type="ECO:0000259" key="4">
    <source>
        <dbReference type="SMART" id="SM00043"/>
    </source>
</evidence>
<evidence type="ECO:0000313" key="6">
    <source>
        <dbReference type="Proteomes" id="UP000428333"/>
    </source>
</evidence>
<evidence type="ECO:0000256" key="2">
    <source>
        <dbReference type="ARBA" id="ARBA00022704"/>
    </source>
</evidence>
<dbReference type="SUPFAM" id="SSF54403">
    <property type="entry name" value="Cystatin/monellin"/>
    <property type="match status" value="1"/>
</dbReference>
<comment type="caution">
    <text evidence="5">The sequence shown here is derived from an EMBL/GenBank/DDBJ whole genome shotgun (WGS) entry which is preliminary data.</text>
</comment>
<dbReference type="EMBL" id="QEFC01000959">
    <property type="protein sequence ID" value="KAE9461609.1"/>
    <property type="molecule type" value="Genomic_DNA"/>
</dbReference>
<keyword evidence="1" id="KW-0646">Protease inhibitor</keyword>
<dbReference type="Proteomes" id="UP000428333">
    <property type="component" value="Linkage Group LG04"/>
</dbReference>
<dbReference type="InterPro" id="IPR046350">
    <property type="entry name" value="Cystatin_sf"/>
</dbReference>
<accession>A0A6A4M240</accession>
<feature type="domain" description="Cystatin" evidence="4">
    <location>
        <begin position="31"/>
        <end position="120"/>
    </location>
</feature>
<proteinExistence type="predicted"/>
<keyword evidence="3" id="KW-0732">Signal</keyword>
<evidence type="ECO:0000256" key="1">
    <source>
        <dbReference type="ARBA" id="ARBA00022690"/>
    </source>
</evidence>
<sequence>MTIKSESIILILTLLVPLDVSAAVGGPKAAAMAGGWRQIKDLNAPEVQEAAQFAVTEYNKEAATNLEYQRVVNGETQVVDGTNYRLVIAAKDGAISGNYEAVVWHIAAIAGFQIPRLRSEWFRLELGSLGADWTHTDKLQSYLQTTKNNGSPNRTVKTLTHSCRSGFHLENLRILAAGIDSGSRVQSYLLWITSQMDCKGLRSEEKNWVSEKPSQEPVQLEAMAT</sequence>
<dbReference type="SMART" id="SM00043">
    <property type="entry name" value="CY"/>
    <property type="match status" value="1"/>
</dbReference>
<gene>
    <name evidence="5" type="ORF">C3L33_06482</name>
</gene>
<dbReference type="CDD" id="cd00042">
    <property type="entry name" value="CY"/>
    <property type="match status" value="1"/>
</dbReference>
<keyword evidence="2" id="KW-0789">Thiol protease inhibitor</keyword>
<dbReference type="AlphaFoldDB" id="A0A6A4M240"/>
<feature type="chain" id="PRO_5025510596" description="Cystatin domain-containing protein" evidence="3">
    <location>
        <begin position="23"/>
        <end position="225"/>
    </location>
</feature>
<feature type="non-terminal residue" evidence="5">
    <location>
        <position position="1"/>
    </location>
</feature>
<name>A0A6A4M240_9ERIC</name>
<feature type="signal peptide" evidence="3">
    <location>
        <begin position="1"/>
        <end position="22"/>
    </location>
</feature>
<dbReference type="Pfam" id="PF16845">
    <property type="entry name" value="SQAPI"/>
    <property type="match status" value="1"/>
</dbReference>
<evidence type="ECO:0000256" key="3">
    <source>
        <dbReference type="SAM" id="SignalP"/>
    </source>
</evidence>
<keyword evidence="6" id="KW-1185">Reference proteome</keyword>